<comment type="caution">
    <text evidence="1">The sequence shown here is derived from an EMBL/GenBank/DDBJ whole genome shotgun (WGS) entry which is preliminary data.</text>
</comment>
<accession>A0A164P881</accession>
<name>A0A164P881_BACCE</name>
<dbReference type="PATRIC" id="fig|1396.535.peg.4461"/>
<dbReference type="Proteomes" id="UP000076482">
    <property type="component" value="Unassembled WGS sequence"/>
</dbReference>
<proteinExistence type="predicted"/>
<sequence>MIQAQILLPSHAVTDLIKTYGVLEGEVLCPLLMAYDDTYLFIGQKNGSKDCKFTSRIPYEKNSVVLEGTNTLMGSHWEVDYKEFKEVWLSHNFKKKDTATLTIEVLNNSPKPKTSLSIQSAKGKTHIVLKETDERVLYNLDSLQLKEFVNQEKWMHAIEHAKSVIELEEESSVVVDPFRFAILAKKQIYYYITPTPIDHWVVSKNILLILSETIKGPIKVQQKNEQLFFYEVRDGYDLLYHIILSPNQEVYPIERIDFHLEYQSAFKIDANYVMRYLDNLKNVVRVETVQDGEYLKFIPHVKTELKEVTWDTPLEEMDVVLHIYNAIELLILEKEAQERFIDWTQLKKEVNTLVNRFKKEHEKSILKFAEKYVASSDKKVLMKVFTEEVKKVKESLYRPYQQKEVNIPIHDVEGRISDSIFDIDQLKTFFSGKDGLVKVERRLYTNVYHQVGYLWVHQTNELMQCLAGYTKPDAKLIKKLIDNGKLYDYVDRNGNLTILDEIST</sequence>
<protein>
    <submittedName>
        <fullName evidence="1">Uncharacterized protein</fullName>
    </submittedName>
</protein>
<evidence type="ECO:0000313" key="2">
    <source>
        <dbReference type="Proteomes" id="UP000076482"/>
    </source>
</evidence>
<dbReference type="EMBL" id="LJKE01000043">
    <property type="protein sequence ID" value="KZD66384.1"/>
    <property type="molecule type" value="Genomic_DNA"/>
</dbReference>
<gene>
    <name evidence="1" type="ORF">B4088_2500</name>
</gene>
<organism evidence="1 2">
    <name type="scientific">Bacillus cereus</name>
    <dbReference type="NCBI Taxonomy" id="1396"/>
    <lineage>
        <taxon>Bacteria</taxon>
        <taxon>Bacillati</taxon>
        <taxon>Bacillota</taxon>
        <taxon>Bacilli</taxon>
        <taxon>Bacillales</taxon>
        <taxon>Bacillaceae</taxon>
        <taxon>Bacillus</taxon>
        <taxon>Bacillus cereus group</taxon>
    </lineage>
</organism>
<reference evidence="1 2" key="1">
    <citation type="submission" date="2015-09" db="EMBL/GenBank/DDBJ databases">
        <title>Bacillus cereus food isolates.</title>
        <authorList>
            <person name="Boekhorst J."/>
        </authorList>
    </citation>
    <scope>NUCLEOTIDE SEQUENCE [LARGE SCALE GENOMIC DNA]</scope>
    <source>
        <strain evidence="1 2">B4088</strain>
    </source>
</reference>
<dbReference type="AlphaFoldDB" id="A0A164P881"/>
<evidence type="ECO:0000313" key="1">
    <source>
        <dbReference type="EMBL" id="KZD66384.1"/>
    </source>
</evidence>
<dbReference type="RefSeq" id="WP_063260994.1">
    <property type="nucleotide sequence ID" value="NZ_LJKE01000043.1"/>
</dbReference>